<dbReference type="PANTHER" id="PTHR28152">
    <property type="entry name" value="HYDROXYACYL-THIOESTER DEHYDRATASE TYPE 2, MITOCHONDRIAL"/>
    <property type="match status" value="1"/>
</dbReference>
<accession>A0ABP5U877</accession>
<dbReference type="Proteomes" id="UP001501444">
    <property type="component" value="Unassembled WGS sequence"/>
</dbReference>
<dbReference type="RefSeq" id="WP_344617299.1">
    <property type="nucleotide sequence ID" value="NZ_BAAARV010000073.1"/>
</dbReference>
<keyword evidence="2" id="KW-1185">Reference proteome</keyword>
<dbReference type="Gene3D" id="3.10.129.10">
    <property type="entry name" value="Hotdog Thioesterase"/>
    <property type="match status" value="1"/>
</dbReference>
<name>A0ABP5U877_9ACTN</name>
<dbReference type="PANTHER" id="PTHR28152:SF1">
    <property type="entry name" value="HYDROXYACYL-THIOESTER DEHYDRATASE TYPE 2, MITOCHONDRIAL"/>
    <property type="match status" value="1"/>
</dbReference>
<evidence type="ECO:0000313" key="1">
    <source>
        <dbReference type="EMBL" id="GAA2372185.1"/>
    </source>
</evidence>
<sequence>MTAGDAVVLTAPGDTLCHSSIVADQVDLFLFSAACWLPHRIHFDRGFALSEGLPDTPVHGPLQAAWLCQLAEEWAMQHGGHLVASSVRHLASVFPGDPLMAGVAATAVTDHATFLLIDVELSLDRRGEVVTRGTGQIRLPRIGPA</sequence>
<gene>
    <name evidence="1" type="ORF">GCM10010170_074320</name>
</gene>
<dbReference type="SUPFAM" id="SSF54637">
    <property type="entry name" value="Thioesterase/thiol ester dehydrase-isomerase"/>
    <property type="match status" value="1"/>
</dbReference>
<proteinExistence type="predicted"/>
<organism evidence="1 2">
    <name type="scientific">Dactylosporangium salmoneum</name>
    <dbReference type="NCBI Taxonomy" id="53361"/>
    <lineage>
        <taxon>Bacteria</taxon>
        <taxon>Bacillati</taxon>
        <taxon>Actinomycetota</taxon>
        <taxon>Actinomycetes</taxon>
        <taxon>Micromonosporales</taxon>
        <taxon>Micromonosporaceae</taxon>
        <taxon>Dactylosporangium</taxon>
    </lineage>
</organism>
<comment type="caution">
    <text evidence="1">The sequence shown here is derived from an EMBL/GenBank/DDBJ whole genome shotgun (WGS) entry which is preliminary data.</text>
</comment>
<evidence type="ECO:0000313" key="2">
    <source>
        <dbReference type="Proteomes" id="UP001501444"/>
    </source>
</evidence>
<dbReference type="EMBL" id="BAAARV010000073">
    <property type="protein sequence ID" value="GAA2372185.1"/>
    <property type="molecule type" value="Genomic_DNA"/>
</dbReference>
<dbReference type="InterPro" id="IPR029069">
    <property type="entry name" value="HotDog_dom_sf"/>
</dbReference>
<reference evidence="2" key="1">
    <citation type="journal article" date="2019" name="Int. J. Syst. Evol. Microbiol.">
        <title>The Global Catalogue of Microorganisms (GCM) 10K type strain sequencing project: providing services to taxonomists for standard genome sequencing and annotation.</title>
        <authorList>
            <consortium name="The Broad Institute Genomics Platform"/>
            <consortium name="The Broad Institute Genome Sequencing Center for Infectious Disease"/>
            <person name="Wu L."/>
            <person name="Ma J."/>
        </authorList>
    </citation>
    <scope>NUCLEOTIDE SEQUENCE [LARGE SCALE GENOMIC DNA]</scope>
    <source>
        <strain evidence="2">JCM 3272</strain>
    </source>
</reference>
<dbReference type="InterPro" id="IPR052741">
    <property type="entry name" value="Mitochondrial_HTD2"/>
</dbReference>
<protein>
    <submittedName>
        <fullName evidence="1">Uncharacterized protein</fullName>
    </submittedName>
</protein>